<sequence length="173" mass="20573">MKVLNIHKRIINQSKQEVYKLLRNLSTKGDKIWPYEKWPAIRFKSGLKVGSKGGHGPIRYTVASANYIDGMVFKFTNKGFNGTHEFKINELNNSKVEIIHSIKMKTSGIAVYYWLFIIRWLHDALIEDAFDKLENQFSAKKKETTYTFWVKFLRMITYKKSKKFHKRYLIEER</sequence>
<comment type="caution">
    <text evidence="1">The sequence shown here is derived from an EMBL/GenBank/DDBJ whole genome shotgun (WGS) entry which is preliminary data.</text>
</comment>
<gene>
    <name evidence="1" type="ORF">Q4Q39_15190</name>
</gene>
<organism evidence="1 2">
    <name type="scientific">Flavivirga amylovorans</name>
    <dbReference type="NCBI Taxonomy" id="870486"/>
    <lineage>
        <taxon>Bacteria</taxon>
        <taxon>Pseudomonadati</taxon>
        <taxon>Bacteroidota</taxon>
        <taxon>Flavobacteriia</taxon>
        <taxon>Flavobacteriales</taxon>
        <taxon>Flavobacteriaceae</taxon>
        <taxon>Flavivirga</taxon>
    </lineage>
</organism>
<accession>A0ABT8X461</accession>
<evidence type="ECO:0000313" key="1">
    <source>
        <dbReference type="EMBL" id="MDO5988756.1"/>
    </source>
</evidence>
<dbReference type="Proteomes" id="UP001176891">
    <property type="component" value="Unassembled WGS sequence"/>
</dbReference>
<reference evidence="1" key="1">
    <citation type="submission" date="2023-07" db="EMBL/GenBank/DDBJ databases">
        <title>Two novel species in the genus Flavivirga.</title>
        <authorList>
            <person name="Kwon K."/>
        </authorList>
    </citation>
    <scope>NUCLEOTIDE SEQUENCE</scope>
    <source>
        <strain evidence="1">KACC 14157</strain>
    </source>
</reference>
<proteinExistence type="predicted"/>
<evidence type="ECO:0008006" key="3">
    <source>
        <dbReference type="Google" id="ProtNLM"/>
    </source>
</evidence>
<keyword evidence="2" id="KW-1185">Reference proteome</keyword>
<dbReference type="RefSeq" id="WP_303283407.1">
    <property type="nucleotide sequence ID" value="NZ_BAABCZ010000004.1"/>
</dbReference>
<protein>
    <recommendedName>
        <fullName evidence="3">SRPBCC family protein</fullName>
    </recommendedName>
</protein>
<dbReference type="EMBL" id="JAUOEM010000005">
    <property type="protein sequence ID" value="MDO5988756.1"/>
    <property type="molecule type" value="Genomic_DNA"/>
</dbReference>
<name>A0ABT8X461_9FLAO</name>
<evidence type="ECO:0000313" key="2">
    <source>
        <dbReference type="Proteomes" id="UP001176891"/>
    </source>
</evidence>